<evidence type="ECO:0000256" key="7">
    <source>
        <dbReference type="SAM" id="MobiDB-lite"/>
    </source>
</evidence>
<keyword evidence="9" id="KW-1185">Reference proteome</keyword>
<keyword evidence="5" id="KW-0540">Nuclease</keyword>
<accession>A0AAJ0FH34</accession>
<dbReference type="GO" id="GO:0005739">
    <property type="term" value="C:mitochondrion"/>
    <property type="evidence" value="ECO:0007669"/>
    <property type="project" value="TreeGrafter"/>
</dbReference>
<dbReference type="GO" id="GO:0045145">
    <property type="term" value="F:single-stranded DNA 5'-3' DNA exonuclease activity"/>
    <property type="evidence" value="ECO:0007669"/>
    <property type="project" value="InterPro"/>
</dbReference>
<comment type="cofactor">
    <cofactor evidence="1">
        <name>[4Fe-4S] cluster</name>
        <dbReference type="ChEBI" id="CHEBI:49883"/>
    </cofactor>
</comment>
<evidence type="ECO:0000313" key="9">
    <source>
        <dbReference type="Proteomes" id="UP001244011"/>
    </source>
</evidence>
<organism evidence="8 9">
    <name type="scientific">Phialemonium atrogriseum</name>
    <dbReference type="NCBI Taxonomy" id="1093897"/>
    <lineage>
        <taxon>Eukaryota</taxon>
        <taxon>Fungi</taxon>
        <taxon>Dikarya</taxon>
        <taxon>Ascomycota</taxon>
        <taxon>Pezizomycotina</taxon>
        <taxon>Sordariomycetes</taxon>
        <taxon>Sordariomycetidae</taxon>
        <taxon>Cephalothecales</taxon>
        <taxon>Cephalothecaceae</taxon>
        <taxon>Phialemonium</taxon>
    </lineage>
</organism>
<evidence type="ECO:0000256" key="6">
    <source>
        <dbReference type="ARBA" id="ARBA00022839"/>
    </source>
</evidence>
<dbReference type="PANTHER" id="PTHR14464:SF4">
    <property type="entry name" value="EXONUCLEASE V"/>
    <property type="match status" value="1"/>
</dbReference>
<protein>
    <submittedName>
        <fullName evidence="8">Deoxyribonuclease-domain-containing protein</fullName>
    </submittedName>
</protein>
<comment type="similarity">
    <text evidence="2">Belongs to the EXO5 family.</text>
</comment>
<dbReference type="GO" id="GO:0051539">
    <property type="term" value="F:4 iron, 4 sulfur cluster binding"/>
    <property type="evidence" value="ECO:0007669"/>
    <property type="project" value="UniProtKB-KW"/>
</dbReference>
<dbReference type="PANTHER" id="PTHR14464">
    <property type="entry name" value="EXONUCLEASE V"/>
    <property type="match status" value="1"/>
</dbReference>
<dbReference type="Proteomes" id="UP001244011">
    <property type="component" value="Unassembled WGS sequence"/>
</dbReference>
<feature type="region of interest" description="Disordered" evidence="7">
    <location>
        <begin position="105"/>
        <end position="130"/>
    </location>
</feature>
<sequence length="589" mass="64579">MATLAPDSDSDSDYGFDLTPEQEELFANLVAGASSQAPQLASGIATPSRTSNAGSSLKADINAAFAAHASVKSLSYDELDYDTAEHVRGFTYNNPAGLAPLAKGKGRLSPSAANNRTPIAPLVDKSKPRSIPTHFEDDDISYPDLSSALAEVLDTSATDLKPESERQPTLDGETRSPLARFRSFPKKPFSVSDLTAGAWCEMQYYYTLTKLPGGKKTRTAAMKGGTKLHKQLEEQVYTTVKIDIAKKEDAFALKLWNVIQGLRTLRDTGMTREMETWGLVDGEVVNGVIDGLSYENPDPDFEEEVRSSQGNQNSQPAKEQPKITGFFGSTKEKEKEKVDDRQIFLFDVKTRASNTLPSGAVVRPTKIQLFLYHRFLANMASGKLNFLRIFARYGLGPDEPLSDSFMAQIGALHDEIFDDDDDDAPSDYVSAPSTPPPGNPGPTAGPTSSQRLPPPPPPDLIHYRTLRELLPLLQSELRLTFPRGAASLGALVTVEYRRRATPAEEEDSGGGGGGEVIGENVFYVDDEVLDRYLAEDMQWWRAAREPRGVVIEEAYKCRGCEFAGECGWRVGQEAELLRRSKARRGGRKV</sequence>
<reference evidence="8" key="1">
    <citation type="submission" date="2023-06" db="EMBL/GenBank/DDBJ databases">
        <title>Genome-scale phylogeny and comparative genomics of the fungal order Sordariales.</title>
        <authorList>
            <consortium name="Lawrence Berkeley National Laboratory"/>
            <person name="Hensen N."/>
            <person name="Bonometti L."/>
            <person name="Westerberg I."/>
            <person name="Brannstrom I.O."/>
            <person name="Guillou S."/>
            <person name="Cros-Aarteil S."/>
            <person name="Calhoun S."/>
            <person name="Haridas S."/>
            <person name="Kuo A."/>
            <person name="Mondo S."/>
            <person name="Pangilinan J."/>
            <person name="Riley R."/>
            <person name="Labutti K."/>
            <person name="Andreopoulos B."/>
            <person name="Lipzen A."/>
            <person name="Chen C."/>
            <person name="Yanf M."/>
            <person name="Daum C."/>
            <person name="Ng V."/>
            <person name="Clum A."/>
            <person name="Steindorff A."/>
            <person name="Ohm R."/>
            <person name="Martin F."/>
            <person name="Silar P."/>
            <person name="Natvig D."/>
            <person name="Lalanne C."/>
            <person name="Gautier V."/>
            <person name="Ament-Velasquez S.L."/>
            <person name="Kruys A."/>
            <person name="Hutchinson M.I."/>
            <person name="Powell A.J."/>
            <person name="Barry K."/>
            <person name="Miller A.N."/>
            <person name="Grigoriev I.V."/>
            <person name="Debuchy R."/>
            <person name="Gladieux P."/>
            <person name="Thoren M.H."/>
            <person name="Johannesson H."/>
        </authorList>
    </citation>
    <scope>NUCLEOTIDE SEQUENCE</scope>
    <source>
        <strain evidence="8">8032-3</strain>
    </source>
</reference>
<dbReference type="RefSeq" id="XP_060284419.1">
    <property type="nucleotide sequence ID" value="XM_060425250.1"/>
</dbReference>
<keyword evidence="4" id="KW-0004">4Fe-4S</keyword>
<feature type="compositionally biased region" description="Polar residues" evidence="7">
    <location>
        <begin position="307"/>
        <end position="317"/>
    </location>
</feature>
<keyword evidence="4" id="KW-0479">Metal-binding</keyword>
<proteinExistence type="inferred from homology"/>
<feature type="compositionally biased region" description="Acidic residues" evidence="7">
    <location>
        <begin position="416"/>
        <end position="425"/>
    </location>
</feature>
<dbReference type="AlphaFoldDB" id="A0AAJ0FH34"/>
<evidence type="ECO:0000256" key="2">
    <source>
        <dbReference type="ARBA" id="ARBA00009797"/>
    </source>
</evidence>
<evidence type="ECO:0000256" key="1">
    <source>
        <dbReference type="ARBA" id="ARBA00001966"/>
    </source>
</evidence>
<feature type="region of interest" description="Disordered" evidence="7">
    <location>
        <begin position="299"/>
        <end position="334"/>
    </location>
</feature>
<keyword evidence="4" id="KW-0411">Iron-sulfur</keyword>
<comment type="subunit">
    <text evidence="3">Monomer.</text>
</comment>
<feature type="compositionally biased region" description="Basic and acidic residues" evidence="7">
    <location>
        <begin position="160"/>
        <end position="174"/>
    </location>
</feature>
<dbReference type="InterPro" id="IPR019190">
    <property type="entry name" value="EXOV"/>
</dbReference>
<gene>
    <name evidence="8" type="ORF">QBC33DRAFT_47609</name>
</gene>
<dbReference type="GO" id="GO:0036297">
    <property type="term" value="P:interstrand cross-link repair"/>
    <property type="evidence" value="ECO:0007669"/>
    <property type="project" value="TreeGrafter"/>
</dbReference>
<dbReference type="EMBL" id="MU839006">
    <property type="protein sequence ID" value="KAK1768206.1"/>
    <property type="molecule type" value="Genomic_DNA"/>
</dbReference>
<evidence type="ECO:0000313" key="8">
    <source>
        <dbReference type="EMBL" id="KAK1768206.1"/>
    </source>
</evidence>
<name>A0AAJ0FH34_9PEZI</name>
<dbReference type="Pfam" id="PF09810">
    <property type="entry name" value="Exo5"/>
    <property type="match status" value="1"/>
</dbReference>
<feature type="region of interest" description="Disordered" evidence="7">
    <location>
        <begin position="156"/>
        <end position="175"/>
    </location>
</feature>
<feature type="region of interest" description="Disordered" evidence="7">
    <location>
        <begin position="416"/>
        <end position="460"/>
    </location>
</feature>
<keyword evidence="6" id="KW-0378">Hydrolase</keyword>
<evidence type="ECO:0000256" key="3">
    <source>
        <dbReference type="ARBA" id="ARBA00011245"/>
    </source>
</evidence>
<evidence type="ECO:0000256" key="5">
    <source>
        <dbReference type="ARBA" id="ARBA00022722"/>
    </source>
</evidence>
<dbReference type="GeneID" id="85308437"/>
<dbReference type="GO" id="GO:0005634">
    <property type="term" value="C:nucleus"/>
    <property type="evidence" value="ECO:0007669"/>
    <property type="project" value="TreeGrafter"/>
</dbReference>
<comment type="caution">
    <text evidence="8">The sequence shown here is derived from an EMBL/GenBank/DDBJ whole genome shotgun (WGS) entry which is preliminary data.</text>
</comment>
<evidence type="ECO:0000256" key="4">
    <source>
        <dbReference type="ARBA" id="ARBA00022485"/>
    </source>
</evidence>
<keyword evidence="6" id="KW-0269">Exonuclease</keyword>
<keyword evidence="4" id="KW-0408">Iron</keyword>